<sequence>MAIVSVELAGPGTCTHCCVGEGKLVCVECNGRAVADDGRRCGRVASSSSVKSLRISGRWCGFAFTAGPR</sequence>
<evidence type="ECO:0000313" key="3">
    <source>
        <dbReference type="EMBL" id="KAG2971544.1"/>
    </source>
</evidence>
<reference evidence="3" key="1">
    <citation type="submission" date="2018-10" db="EMBL/GenBank/DDBJ databases">
        <title>Effector identification in a new, highly contiguous assembly of the strawberry crown rot pathogen Phytophthora cactorum.</title>
        <authorList>
            <person name="Armitage A.D."/>
            <person name="Nellist C.F."/>
            <person name="Bates H."/>
            <person name="Vickerstaff R.J."/>
            <person name="Harrison R.J."/>
        </authorList>
    </citation>
    <scope>NUCLEOTIDE SEQUENCE</scope>
    <source>
        <strain evidence="1">15-7</strain>
        <strain evidence="2">4032</strain>
        <strain evidence="3">P415</strain>
    </source>
</reference>
<evidence type="ECO:0000313" key="4">
    <source>
        <dbReference type="Proteomes" id="UP000697107"/>
    </source>
</evidence>
<comment type="caution">
    <text evidence="3">The sequence shown here is derived from an EMBL/GenBank/DDBJ whole genome shotgun (WGS) entry which is preliminary data.</text>
</comment>
<organism evidence="3 4">
    <name type="scientific">Phytophthora cactorum</name>
    <dbReference type="NCBI Taxonomy" id="29920"/>
    <lineage>
        <taxon>Eukaryota</taxon>
        <taxon>Sar</taxon>
        <taxon>Stramenopiles</taxon>
        <taxon>Oomycota</taxon>
        <taxon>Peronosporomycetes</taxon>
        <taxon>Peronosporales</taxon>
        <taxon>Peronosporaceae</taxon>
        <taxon>Phytophthora</taxon>
    </lineage>
</organism>
<evidence type="ECO:0000313" key="2">
    <source>
        <dbReference type="EMBL" id="KAG2902542.1"/>
    </source>
</evidence>
<accession>A0A8T1FAQ4</accession>
<dbReference type="EMBL" id="RCML01000663">
    <property type="protein sequence ID" value="KAG2971544.1"/>
    <property type="molecule type" value="Genomic_DNA"/>
</dbReference>
<gene>
    <name evidence="1" type="ORF">PC113_g16343</name>
    <name evidence="2" type="ORF">PC115_g15550</name>
    <name evidence="3" type="ORF">PC118_g16216</name>
</gene>
<protein>
    <submittedName>
        <fullName evidence="3">Uncharacterized protein</fullName>
    </submittedName>
</protein>
<dbReference type="AlphaFoldDB" id="A0A8T1FAQ4"/>
<name>A0A8T1FAQ4_9STRA</name>
<proteinExistence type="predicted"/>
<dbReference type="Proteomes" id="UP000735874">
    <property type="component" value="Unassembled WGS sequence"/>
</dbReference>
<dbReference type="EMBL" id="RCMI01000638">
    <property type="protein sequence ID" value="KAG2902542.1"/>
    <property type="molecule type" value="Genomic_DNA"/>
</dbReference>
<dbReference type="EMBL" id="RCMG01000644">
    <property type="protein sequence ID" value="KAG2850934.1"/>
    <property type="molecule type" value="Genomic_DNA"/>
</dbReference>
<dbReference type="Proteomes" id="UP000774804">
    <property type="component" value="Unassembled WGS sequence"/>
</dbReference>
<dbReference type="Proteomes" id="UP000697107">
    <property type="component" value="Unassembled WGS sequence"/>
</dbReference>
<evidence type="ECO:0000313" key="1">
    <source>
        <dbReference type="EMBL" id="KAG2850934.1"/>
    </source>
</evidence>